<dbReference type="PANTHER" id="PTHR11727">
    <property type="entry name" value="DIMETHYLADENOSINE TRANSFERASE"/>
    <property type="match status" value="1"/>
</dbReference>
<feature type="binding site" evidence="5 6">
    <location>
        <position position="8"/>
    </location>
    <ligand>
        <name>S-adenosyl-L-methionine</name>
        <dbReference type="ChEBI" id="CHEBI:59789"/>
    </ligand>
</feature>
<sequence>MRAYRDQHFLTDPRIVARIADILDISGRIVLEIGPGAGILTQALLDRGARVVSVELDANLIDKLSSRFASELADGSLTIIHGDAVKVPLPPFEIVMANLPYSISSPITFRLLDIGFEAAILMYQKEFADRMMAHPGTRECGRLSIMLQTYARANRCFDLPPGAFSPPPAVRSTVMWIEPREPLFAIENRQIYENIVRELFTRRRKTVQSTLKALAGTYGNEKIETVLKDLDPEILSSRPEALYLEDFATISNRISI</sequence>
<protein>
    <recommendedName>
        <fullName evidence="5">Probable ribosomal RNA small subunit methyltransferase A</fullName>
        <ecNumber evidence="5">2.1.1.-</ecNumber>
    </recommendedName>
    <alternativeName>
        <fullName evidence="5">16S rRNA dimethyladenosine transferase</fullName>
    </alternativeName>
    <alternativeName>
        <fullName evidence="5">16S rRNA dimethylase</fullName>
    </alternativeName>
    <alternativeName>
        <fullName evidence="5">S-adenosylmethionine-6-N',N'-adenosyl(rRNA) dimethyltransferase</fullName>
    </alternativeName>
</protein>
<dbReference type="CDD" id="cd02440">
    <property type="entry name" value="AdoMet_MTases"/>
    <property type="match status" value="1"/>
</dbReference>
<evidence type="ECO:0000256" key="4">
    <source>
        <dbReference type="ARBA" id="ARBA00022691"/>
    </source>
</evidence>
<feature type="binding site" evidence="5 6">
    <location>
        <position position="98"/>
    </location>
    <ligand>
        <name>S-adenosyl-L-methionine</name>
        <dbReference type="ChEBI" id="CHEBI:59789"/>
    </ligand>
</feature>
<dbReference type="SMART" id="SM00650">
    <property type="entry name" value="rADc"/>
    <property type="match status" value="1"/>
</dbReference>
<dbReference type="EMBL" id="CP077107">
    <property type="protein sequence ID" value="QXO93477.1"/>
    <property type="molecule type" value="Genomic_DNA"/>
</dbReference>
<dbReference type="NCBIfam" id="TIGR00755">
    <property type="entry name" value="ksgA"/>
    <property type="match status" value="1"/>
</dbReference>
<evidence type="ECO:0000313" key="8">
    <source>
        <dbReference type="EMBL" id="QXO93477.1"/>
    </source>
</evidence>
<comment type="similarity">
    <text evidence="5">Belongs to the class I-like SAM-binding methyltransferase superfamily. rRNA adenine N(6)-methyltransferase family. RsmA subfamily.</text>
</comment>
<dbReference type="GO" id="GO:0005737">
    <property type="term" value="C:cytoplasm"/>
    <property type="evidence" value="ECO:0007669"/>
    <property type="project" value="UniProtKB-SubCell"/>
</dbReference>
<dbReference type="OrthoDB" id="9883at2157"/>
<dbReference type="GO" id="GO:0000179">
    <property type="term" value="F:rRNA (adenine-N6,N6-)-dimethyltransferase activity"/>
    <property type="evidence" value="ECO:0007669"/>
    <property type="project" value="UniProtKB-UniRule"/>
</dbReference>
<dbReference type="InterPro" id="IPR020598">
    <property type="entry name" value="rRNA_Ade_methylase_Trfase_N"/>
</dbReference>
<evidence type="ECO:0000256" key="1">
    <source>
        <dbReference type="ARBA" id="ARBA00022552"/>
    </source>
</evidence>
<organism evidence="8 9">
    <name type="scientific">Methanospirillum hungatei</name>
    <dbReference type="NCBI Taxonomy" id="2203"/>
    <lineage>
        <taxon>Archaea</taxon>
        <taxon>Methanobacteriati</taxon>
        <taxon>Methanobacteriota</taxon>
        <taxon>Stenosarchaea group</taxon>
        <taxon>Methanomicrobia</taxon>
        <taxon>Methanomicrobiales</taxon>
        <taxon>Methanospirillaceae</taxon>
        <taxon>Methanospirillum</taxon>
    </lineage>
</organism>
<proteinExistence type="inferred from homology"/>
<evidence type="ECO:0000313" key="9">
    <source>
        <dbReference type="Proteomes" id="UP000694228"/>
    </source>
</evidence>
<keyword evidence="5 6" id="KW-0694">RNA-binding</keyword>
<feature type="domain" description="Ribosomal RNA adenine methylase transferase N-terminal" evidence="7">
    <location>
        <begin position="15"/>
        <end position="181"/>
    </location>
</feature>
<feature type="binding site" evidence="5 6">
    <location>
        <position position="10"/>
    </location>
    <ligand>
        <name>S-adenosyl-L-methionine</name>
        <dbReference type="ChEBI" id="CHEBI:59789"/>
    </ligand>
</feature>
<dbReference type="InterPro" id="IPR020596">
    <property type="entry name" value="rRNA_Ade_Mease_Trfase_CS"/>
</dbReference>
<dbReference type="Proteomes" id="UP000694228">
    <property type="component" value="Chromosome"/>
</dbReference>
<keyword evidence="3 5" id="KW-0808">Transferase</keyword>
<comment type="function">
    <text evidence="5">Specifically dimethylates two adjacent adenosines in the loop of a conserved hairpin near the 3'-end of 16S rRNA in the 30S particle. May play a critical role in biogenesis of 30S subunits.</text>
</comment>
<gene>
    <name evidence="5" type="primary">rsmA</name>
    <name evidence="5" type="synonym">ksgA</name>
    <name evidence="8" type="ORF">KSK55_08755</name>
</gene>
<dbReference type="HAMAP" id="MF_00607">
    <property type="entry name" value="16SrRNA_methyltr_A"/>
    <property type="match status" value="1"/>
</dbReference>
<evidence type="ECO:0000256" key="2">
    <source>
        <dbReference type="ARBA" id="ARBA00022603"/>
    </source>
</evidence>
<reference evidence="8 9" key="1">
    <citation type="submission" date="2021-06" db="EMBL/GenBank/DDBJ databases">
        <title>Complete genome sequence of the secondary alcohol utilizing methanogen Methanospirillum hungatei strain GP1.</title>
        <authorList>
            <person name="Day L.A."/>
            <person name="Costa K.C."/>
        </authorList>
    </citation>
    <scope>NUCLEOTIDE SEQUENCE [LARGE SCALE GENOMIC DNA]</scope>
    <source>
        <strain evidence="8 9">GP1</strain>
    </source>
</reference>
<comment type="subcellular location">
    <subcellularLocation>
        <location evidence="5">Cytoplasm</location>
    </subcellularLocation>
</comment>
<dbReference type="GO" id="GO:0003723">
    <property type="term" value="F:RNA binding"/>
    <property type="evidence" value="ECO:0007669"/>
    <property type="project" value="UniProtKB-UniRule"/>
</dbReference>
<dbReference type="AlphaFoldDB" id="A0A8F5ZD97"/>
<dbReference type="InterPro" id="IPR001737">
    <property type="entry name" value="KsgA/Erm"/>
</dbReference>
<feature type="binding site" evidence="5 6">
    <location>
        <position position="83"/>
    </location>
    <ligand>
        <name>S-adenosyl-L-methionine</name>
        <dbReference type="ChEBI" id="CHEBI:59789"/>
    </ligand>
</feature>
<feature type="binding site" evidence="5 6">
    <location>
        <position position="34"/>
    </location>
    <ligand>
        <name>S-adenosyl-L-methionine</name>
        <dbReference type="ChEBI" id="CHEBI:59789"/>
    </ligand>
</feature>
<evidence type="ECO:0000256" key="3">
    <source>
        <dbReference type="ARBA" id="ARBA00022679"/>
    </source>
</evidence>
<keyword evidence="4 5" id="KW-0949">S-adenosyl-L-methionine</keyword>
<name>A0A8F5ZD97_METHU</name>
<evidence type="ECO:0000256" key="5">
    <source>
        <dbReference type="HAMAP-Rule" id="MF_00607"/>
    </source>
</evidence>
<dbReference type="Pfam" id="PF00398">
    <property type="entry name" value="RrnaAD"/>
    <property type="match status" value="1"/>
</dbReference>
<dbReference type="InterPro" id="IPR011530">
    <property type="entry name" value="rRNA_adenine_dimethylase"/>
</dbReference>
<dbReference type="PROSITE" id="PS51689">
    <property type="entry name" value="SAM_RNA_A_N6_MT"/>
    <property type="match status" value="1"/>
</dbReference>
<dbReference type="EC" id="2.1.1.-" evidence="5"/>
<feature type="binding site" evidence="5 6">
    <location>
        <position position="55"/>
    </location>
    <ligand>
        <name>S-adenosyl-L-methionine</name>
        <dbReference type="ChEBI" id="CHEBI:59789"/>
    </ligand>
</feature>
<keyword evidence="5" id="KW-0963">Cytoplasm</keyword>
<keyword evidence="2 5" id="KW-0489">Methyltransferase</keyword>
<evidence type="ECO:0000259" key="7">
    <source>
        <dbReference type="SMART" id="SM00650"/>
    </source>
</evidence>
<dbReference type="PANTHER" id="PTHR11727:SF7">
    <property type="entry name" value="DIMETHYLADENOSINE TRANSFERASE-RELATED"/>
    <property type="match status" value="1"/>
</dbReference>
<accession>A0A8F5ZD97</accession>
<evidence type="ECO:0000256" key="6">
    <source>
        <dbReference type="PROSITE-ProRule" id="PRU01026"/>
    </source>
</evidence>
<dbReference type="PROSITE" id="PS01131">
    <property type="entry name" value="RRNA_A_DIMETH"/>
    <property type="match status" value="1"/>
</dbReference>
<keyword evidence="1 5" id="KW-0698">rRNA processing</keyword>